<protein>
    <submittedName>
        <fullName evidence="2">HAT, C-terminal dimerisation domain</fullName>
    </submittedName>
</protein>
<keyword evidence="3" id="KW-1185">Reference proteome</keyword>
<evidence type="ECO:0000259" key="1">
    <source>
        <dbReference type="Pfam" id="PF05699"/>
    </source>
</evidence>
<organism evidence="2 3">
    <name type="scientific">Cinara cedri</name>
    <dbReference type="NCBI Taxonomy" id="506608"/>
    <lineage>
        <taxon>Eukaryota</taxon>
        <taxon>Metazoa</taxon>
        <taxon>Ecdysozoa</taxon>
        <taxon>Arthropoda</taxon>
        <taxon>Hexapoda</taxon>
        <taxon>Insecta</taxon>
        <taxon>Pterygota</taxon>
        <taxon>Neoptera</taxon>
        <taxon>Paraneoptera</taxon>
        <taxon>Hemiptera</taxon>
        <taxon>Sternorrhyncha</taxon>
        <taxon>Aphidomorpha</taxon>
        <taxon>Aphidoidea</taxon>
        <taxon>Aphididae</taxon>
        <taxon>Lachninae</taxon>
        <taxon>Cinara</taxon>
    </lineage>
</organism>
<gene>
    <name evidence="2" type="ORF">CINCED_3A009130</name>
</gene>
<dbReference type="Proteomes" id="UP000325440">
    <property type="component" value="Unassembled WGS sequence"/>
</dbReference>
<dbReference type="GO" id="GO:0046983">
    <property type="term" value="F:protein dimerization activity"/>
    <property type="evidence" value="ECO:0007669"/>
    <property type="project" value="InterPro"/>
</dbReference>
<reference evidence="2 3" key="1">
    <citation type="submission" date="2019-08" db="EMBL/GenBank/DDBJ databases">
        <authorList>
            <person name="Alioto T."/>
            <person name="Alioto T."/>
            <person name="Gomez Garrido J."/>
        </authorList>
    </citation>
    <scope>NUCLEOTIDE SEQUENCE [LARGE SCALE GENOMIC DNA]</scope>
</reference>
<sequence>MRSLSLLEVDDFENTTTCCEAAGYRRQLDRFETVFITVFWNAILERFNSTSKALQKSEIEKRCAAYINTFNKYDFLTNLILLSPEEITQKDNKLQEFYNDDLEKSFACECVNFRAYLQSINKNIDGVIELLILLCDNNLDTVFPNVDIALRILLYMVITNCSAERSFSTLKRVKNYLRVSIEGDKLNLLSLLAIETELVNKMDFDAIIDDIFNPQNTQKADEY</sequence>
<dbReference type="OrthoDB" id="6617504at2759"/>
<dbReference type="EMBL" id="CABPRJ010002374">
    <property type="protein sequence ID" value="VVC43969.1"/>
    <property type="molecule type" value="Genomic_DNA"/>
</dbReference>
<feature type="domain" description="HAT C-terminal dimerisation" evidence="1">
    <location>
        <begin position="138"/>
        <end position="197"/>
    </location>
</feature>
<evidence type="ECO:0000313" key="2">
    <source>
        <dbReference type="EMBL" id="VVC43969.1"/>
    </source>
</evidence>
<dbReference type="PANTHER" id="PTHR45749">
    <property type="match status" value="1"/>
</dbReference>
<dbReference type="InterPro" id="IPR008906">
    <property type="entry name" value="HATC_C_dom"/>
</dbReference>
<accession>A0A5E4NGS9</accession>
<proteinExistence type="predicted"/>
<dbReference type="PANTHER" id="PTHR45749:SF23">
    <property type="entry name" value="ZINC FINGER MYM-TYPE PROTEIN 1-LIKE"/>
    <property type="match status" value="1"/>
</dbReference>
<dbReference type="Pfam" id="PF05699">
    <property type="entry name" value="Dimer_Tnp_hAT"/>
    <property type="match status" value="1"/>
</dbReference>
<evidence type="ECO:0000313" key="3">
    <source>
        <dbReference type="Proteomes" id="UP000325440"/>
    </source>
</evidence>
<dbReference type="AlphaFoldDB" id="A0A5E4NGS9"/>
<name>A0A5E4NGS9_9HEMI</name>